<dbReference type="GO" id="GO:0004084">
    <property type="term" value="F:branched-chain-amino-acid transaminase activity"/>
    <property type="evidence" value="ECO:0007669"/>
    <property type="project" value="UniProtKB-EC"/>
</dbReference>
<evidence type="ECO:0000313" key="10">
    <source>
        <dbReference type="EMBL" id="KAJ9145100.1"/>
    </source>
</evidence>
<dbReference type="Gene3D" id="3.30.470.10">
    <property type="match status" value="1"/>
</dbReference>
<comment type="catalytic activity">
    <reaction evidence="9">
        <text>L-isoleucine + 2-oxoglutarate = (S)-3-methyl-2-oxopentanoate + L-glutamate</text>
        <dbReference type="Rhea" id="RHEA:24801"/>
        <dbReference type="ChEBI" id="CHEBI:16810"/>
        <dbReference type="ChEBI" id="CHEBI:29985"/>
        <dbReference type="ChEBI" id="CHEBI:35146"/>
        <dbReference type="ChEBI" id="CHEBI:58045"/>
        <dbReference type="EC" id="2.6.1.42"/>
    </reaction>
</comment>
<evidence type="ECO:0000313" key="11">
    <source>
        <dbReference type="Proteomes" id="UP001174694"/>
    </source>
</evidence>
<dbReference type="GO" id="GO:0005739">
    <property type="term" value="C:mitochondrion"/>
    <property type="evidence" value="ECO:0007669"/>
    <property type="project" value="TreeGrafter"/>
</dbReference>
<dbReference type="InterPro" id="IPR005786">
    <property type="entry name" value="B_amino_transII"/>
</dbReference>
<dbReference type="PANTHER" id="PTHR11825:SF69">
    <property type="entry name" value="BRANCHED-CHAIN-AMINO-ACID AMINOTRANSFERASE"/>
    <property type="match status" value="1"/>
</dbReference>
<feature type="modified residue" description="N6-(pyridoxal phosphate)lysine" evidence="6">
    <location>
        <position position="218"/>
    </location>
</feature>
<dbReference type="EMBL" id="JANBVO010000015">
    <property type="protein sequence ID" value="KAJ9145100.1"/>
    <property type="molecule type" value="Genomic_DNA"/>
</dbReference>
<gene>
    <name evidence="10" type="ORF">NKR23_g5666</name>
</gene>
<evidence type="ECO:0000256" key="2">
    <source>
        <dbReference type="ARBA" id="ARBA00009320"/>
    </source>
</evidence>
<dbReference type="Gene3D" id="3.20.10.10">
    <property type="entry name" value="D-amino Acid Aminotransferase, subunit A, domain 2"/>
    <property type="match status" value="1"/>
</dbReference>
<dbReference type="SUPFAM" id="SSF56752">
    <property type="entry name" value="D-aminoacid aminotransferase-like PLP-dependent enzymes"/>
    <property type="match status" value="1"/>
</dbReference>
<comment type="caution">
    <text evidence="10">The sequence shown here is derived from an EMBL/GenBank/DDBJ whole genome shotgun (WGS) entry which is preliminary data.</text>
</comment>
<comment type="similarity">
    <text evidence="2 7">Belongs to the class-IV pyridoxal-phosphate-dependent aminotransferase family.</text>
</comment>
<dbReference type="InterPro" id="IPR036038">
    <property type="entry name" value="Aminotransferase-like"/>
</dbReference>
<dbReference type="Proteomes" id="UP001174694">
    <property type="component" value="Unassembled WGS sequence"/>
</dbReference>
<accession>A0AA38RZ45</accession>
<evidence type="ECO:0000256" key="5">
    <source>
        <dbReference type="ARBA" id="ARBA00022898"/>
    </source>
</evidence>
<comment type="catalytic activity">
    <reaction evidence="9">
        <text>L-valine + 2-oxoglutarate = 3-methyl-2-oxobutanoate + L-glutamate</text>
        <dbReference type="Rhea" id="RHEA:24813"/>
        <dbReference type="ChEBI" id="CHEBI:11851"/>
        <dbReference type="ChEBI" id="CHEBI:16810"/>
        <dbReference type="ChEBI" id="CHEBI:29985"/>
        <dbReference type="ChEBI" id="CHEBI:57762"/>
        <dbReference type="EC" id="2.6.1.42"/>
    </reaction>
</comment>
<dbReference type="InterPro" id="IPR043131">
    <property type="entry name" value="BCAT-like_N"/>
</dbReference>
<dbReference type="EC" id="2.6.1.42" evidence="9"/>
<dbReference type="GO" id="GO:0009099">
    <property type="term" value="P:L-valine biosynthetic process"/>
    <property type="evidence" value="ECO:0007669"/>
    <property type="project" value="TreeGrafter"/>
</dbReference>
<keyword evidence="9" id="KW-0100">Branched-chain amino acid biosynthesis</keyword>
<dbReference type="InterPro" id="IPR043132">
    <property type="entry name" value="BCAT-like_C"/>
</dbReference>
<keyword evidence="9" id="KW-0028">Amino-acid biosynthesis</keyword>
<evidence type="ECO:0000256" key="8">
    <source>
        <dbReference type="RuleBase" id="RU004516"/>
    </source>
</evidence>
<evidence type="ECO:0000256" key="3">
    <source>
        <dbReference type="ARBA" id="ARBA00022576"/>
    </source>
</evidence>
<keyword evidence="5 8" id="KW-0663">Pyridoxal phosphate</keyword>
<name>A0AA38RZ45_9PEZI</name>
<dbReference type="AlphaFoldDB" id="A0AA38RZ45"/>
<sequence length="402" mass="43802">MTASHDAKGALSAPQVQQLNASLLRTTLLPADKQEPVPAADDPVRRTQSCTTSHMLVANWSQDEGWATPEIVPYGNFSLPPTASVLHYGTECFEGLKIYRGFDGRARLFRPELNCRRLRASSLRAGLPDFDPVELQKLILAFLAVDGRRWLPEPGTFLYVRPALIGTSAALGVSRPAEARLFVIAVLFPQFGQAGPGLRLLCSSIQVRAWPGGFGNAKLGANYAPTLVAQEKANKQGFIQVLWLFGTEDHITEAGACNFFAVIRNGQTGRPELITPPLGDIILDGVTRKSVLELAKERLADGQKCATLVGLQGVDVVERQIPAGELVQASKEGRLLEAFVTGTAFFVAPVRLIRYGSADVEIGDRDEEDRVVAPYSAALKGWLSDIMYGREEHDWGCVVHEQ</sequence>
<comment type="catalytic activity">
    <reaction evidence="9">
        <text>L-leucine + 2-oxoglutarate = 4-methyl-2-oxopentanoate + L-glutamate</text>
        <dbReference type="Rhea" id="RHEA:18321"/>
        <dbReference type="ChEBI" id="CHEBI:16810"/>
        <dbReference type="ChEBI" id="CHEBI:17865"/>
        <dbReference type="ChEBI" id="CHEBI:29985"/>
        <dbReference type="ChEBI" id="CHEBI:57427"/>
        <dbReference type="EC" id="2.6.1.42"/>
    </reaction>
</comment>
<dbReference type="GO" id="GO:0009098">
    <property type="term" value="P:L-leucine biosynthetic process"/>
    <property type="evidence" value="ECO:0007669"/>
    <property type="project" value="TreeGrafter"/>
</dbReference>
<reference evidence="10" key="1">
    <citation type="submission" date="2022-07" db="EMBL/GenBank/DDBJ databases">
        <title>Fungi with potential for degradation of polypropylene.</title>
        <authorList>
            <person name="Gostincar C."/>
        </authorList>
    </citation>
    <scope>NUCLEOTIDE SEQUENCE</scope>
    <source>
        <strain evidence="10">EXF-13308</strain>
    </source>
</reference>
<evidence type="ECO:0000256" key="4">
    <source>
        <dbReference type="ARBA" id="ARBA00022679"/>
    </source>
</evidence>
<dbReference type="Pfam" id="PF01063">
    <property type="entry name" value="Aminotran_4"/>
    <property type="match status" value="1"/>
</dbReference>
<organism evidence="10 11">
    <name type="scientific">Pleurostoma richardsiae</name>
    <dbReference type="NCBI Taxonomy" id="41990"/>
    <lineage>
        <taxon>Eukaryota</taxon>
        <taxon>Fungi</taxon>
        <taxon>Dikarya</taxon>
        <taxon>Ascomycota</taxon>
        <taxon>Pezizomycotina</taxon>
        <taxon>Sordariomycetes</taxon>
        <taxon>Sordariomycetidae</taxon>
        <taxon>Calosphaeriales</taxon>
        <taxon>Pleurostomataceae</taxon>
        <taxon>Pleurostoma</taxon>
    </lineage>
</organism>
<evidence type="ECO:0000256" key="1">
    <source>
        <dbReference type="ARBA" id="ARBA00001933"/>
    </source>
</evidence>
<comment type="cofactor">
    <cofactor evidence="1 8">
        <name>pyridoxal 5'-phosphate</name>
        <dbReference type="ChEBI" id="CHEBI:597326"/>
    </cofactor>
</comment>
<dbReference type="InterPro" id="IPR018300">
    <property type="entry name" value="Aminotrans_IV_CS"/>
</dbReference>
<dbReference type="PROSITE" id="PS00770">
    <property type="entry name" value="AA_TRANSFER_CLASS_4"/>
    <property type="match status" value="1"/>
</dbReference>
<evidence type="ECO:0000256" key="6">
    <source>
        <dbReference type="PIRSR" id="PIRSR006468-1"/>
    </source>
</evidence>
<proteinExistence type="inferred from homology"/>
<evidence type="ECO:0000256" key="9">
    <source>
        <dbReference type="RuleBase" id="RU004517"/>
    </source>
</evidence>
<dbReference type="PANTHER" id="PTHR11825">
    <property type="entry name" value="SUBGROUP IIII AMINOTRANSFERASE"/>
    <property type="match status" value="1"/>
</dbReference>
<keyword evidence="11" id="KW-1185">Reference proteome</keyword>
<dbReference type="PIRSF" id="PIRSF006468">
    <property type="entry name" value="BCAT1"/>
    <property type="match status" value="1"/>
</dbReference>
<evidence type="ECO:0000256" key="7">
    <source>
        <dbReference type="RuleBase" id="RU004106"/>
    </source>
</evidence>
<protein>
    <recommendedName>
        <fullName evidence="9">Branched-chain-amino-acid aminotransferase</fullName>
        <ecNumber evidence="9">2.6.1.42</ecNumber>
    </recommendedName>
</protein>
<keyword evidence="3 9" id="KW-0032">Aminotransferase</keyword>
<dbReference type="InterPro" id="IPR001544">
    <property type="entry name" value="Aminotrans_IV"/>
</dbReference>
<keyword evidence="4 9" id="KW-0808">Transferase</keyword>